<reference evidence="2" key="1">
    <citation type="submission" date="2022-11" db="UniProtKB">
        <authorList>
            <consortium name="WormBaseParasite"/>
        </authorList>
    </citation>
    <scope>IDENTIFICATION</scope>
</reference>
<evidence type="ECO:0000313" key="2">
    <source>
        <dbReference type="WBParaSite" id="jg4158"/>
    </source>
</evidence>
<name>A0A915E936_9BILA</name>
<proteinExistence type="predicted"/>
<evidence type="ECO:0000313" key="1">
    <source>
        <dbReference type="Proteomes" id="UP000887574"/>
    </source>
</evidence>
<dbReference type="AlphaFoldDB" id="A0A915E936"/>
<dbReference type="Proteomes" id="UP000887574">
    <property type="component" value="Unplaced"/>
</dbReference>
<organism evidence="1 2">
    <name type="scientific">Ditylenchus dipsaci</name>
    <dbReference type="NCBI Taxonomy" id="166011"/>
    <lineage>
        <taxon>Eukaryota</taxon>
        <taxon>Metazoa</taxon>
        <taxon>Ecdysozoa</taxon>
        <taxon>Nematoda</taxon>
        <taxon>Chromadorea</taxon>
        <taxon>Rhabditida</taxon>
        <taxon>Tylenchina</taxon>
        <taxon>Tylenchomorpha</taxon>
        <taxon>Sphaerularioidea</taxon>
        <taxon>Anguinidae</taxon>
        <taxon>Anguininae</taxon>
        <taxon>Ditylenchus</taxon>
    </lineage>
</organism>
<accession>A0A915E936</accession>
<sequence>MCRLVNTMMLAIIDQNADILPIGNNANVYINNLSVGVSGKVLRWKVDKIHLFLKAVRHSSSSTRLGRRLKVLSSGTCDDLEIDELCSFYGDYDEKLVLRGPLVWQKLINEWFYSKSQKEIRKGGLAKLVEYCSLYRVTIGRKDNKDIKLNLFINSICLQFYKSLLATMLTRKDIRNSEFCCKYCGSAKHEGKNCILHPDSEQELNFRSLPDDFYGFIKGSISAGTIENIGYEEEE</sequence>
<dbReference type="WBParaSite" id="jg4158">
    <property type="protein sequence ID" value="jg4158"/>
    <property type="gene ID" value="jg4158"/>
</dbReference>
<keyword evidence="1" id="KW-1185">Reference proteome</keyword>
<protein>
    <submittedName>
        <fullName evidence="2">Uncharacterized protein</fullName>
    </submittedName>
</protein>